<sequence length="201" mass="23061">MKRFMDIFLGLILLAILSPLLLIVSLIIKVDSRGPALFTQRRIGRNNKEFVFYKFRTMRTDAPNVATHLLKDPQSYITPFGSFLRKTSIDELPQLLNIIKGDMTFIGPRPALYNQYDLIDLRTKCGVHTLRPGVSGWAQVNGRDCLEISEKVYFDCYYLENHSLTLDIKIILYTFLKVLKADGIQEGARNPNMVEKRESAM</sequence>
<dbReference type="Pfam" id="PF02397">
    <property type="entry name" value="Bac_transf"/>
    <property type="match status" value="1"/>
</dbReference>
<proteinExistence type="inferred from homology"/>
<dbReference type="OrthoDB" id="9808602at2"/>
<evidence type="ECO:0000256" key="1">
    <source>
        <dbReference type="ARBA" id="ARBA00006464"/>
    </source>
</evidence>
<dbReference type="AlphaFoldDB" id="A0A1M5SIF3"/>
<keyword evidence="2" id="KW-0472">Membrane</keyword>
<keyword evidence="2" id="KW-0812">Transmembrane</keyword>
<protein>
    <submittedName>
        <fullName evidence="4">O-antigen biosynthesis protein WbqP</fullName>
    </submittedName>
</protein>
<comment type="similarity">
    <text evidence="1">Belongs to the bacterial sugar transferase family.</text>
</comment>
<dbReference type="InterPro" id="IPR003362">
    <property type="entry name" value="Bact_transf"/>
</dbReference>
<dbReference type="STRING" id="1121420.SAMN02746098_00860"/>
<gene>
    <name evidence="4" type="ORF">SAMN02746098_00860</name>
</gene>
<feature type="domain" description="Bacterial sugar transferase" evidence="3">
    <location>
        <begin position="2"/>
        <end position="180"/>
    </location>
</feature>
<organism evidence="4 5">
    <name type="scientific">Desulfosporosinus lacus DSM 15449</name>
    <dbReference type="NCBI Taxonomy" id="1121420"/>
    <lineage>
        <taxon>Bacteria</taxon>
        <taxon>Bacillati</taxon>
        <taxon>Bacillota</taxon>
        <taxon>Clostridia</taxon>
        <taxon>Eubacteriales</taxon>
        <taxon>Desulfitobacteriaceae</taxon>
        <taxon>Desulfosporosinus</taxon>
    </lineage>
</organism>
<keyword evidence="2" id="KW-1133">Transmembrane helix</keyword>
<feature type="transmembrane region" description="Helical" evidence="2">
    <location>
        <begin position="7"/>
        <end position="28"/>
    </location>
</feature>
<evidence type="ECO:0000259" key="3">
    <source>
        <dbReference type="Pfam" id="PF02397"/>
    </source>
</evidence>
<evidence type="ECO:0000313" key="4">
    <source>
        <dbReference type="EMBL" id="SHH38372.1"/>
    </source>
</evidence>
<dbReference type="EMBL" id="FQXJ01000003">
    <property type="protein sequence ID" value="SHH38372.1"/>
    <property type="molecule type" value="Genomic_DNA"/>
</dbReference>
<name>A0A1M5SIF3_9FIRM</name>
<evidence type="ECO:0000256" key="2">
    <source>
        <dbReference type="SAM" id="Phobius"/>
    </source>
</evidence>
<reference evidence="5" key="1">
    <citation type="submission" date="2016-11" db="EMBL/GenBank/DDBJ databases">
        <authorList>
            <person name="Varghese N."/>
            <person name="Submissions S."/>
        </authorList>
    </citation>
    <scope>NUCLEOTIDE SEQUENCE [LARGE SCALE GENOMIC DNA]</scope>
    <source>
        <strain evidence="5">DSM 15449</strain>
    </source>
</reference>
<dbReference type="GO" id="GO:0016780">
    <property type="term" value="F:phosphotransferase activity, for other substituted phosphate groups"/>
    <property type="evidence" value="ECO:0007669"/>
    <property type="project" value="TreeGrafter"/>
</dbReference>
<accession>A0A1M5SIF3</accession>
<evidence type="ECO:0000313" key="5">
    <source>
        <dbReference type="Proteomes" id="UP000183954"/>
    </source>
</evidence>
<dbReference type="Proteomes" id="UP000183954">
    <property type="component" value="Unassembled WGS sequence"/>
</dbReference>
<dbReference type="PANTHER" id="PTHR30576:SF10">
    <property type="entry name" value="SLL5057 PROTEIN"/>
    <property type="match status" value="1"/>
</dbReference>
<dbReference type="PANTHER" id="PTHR30576">
    <property type="entry name" value="COLANIC BIOSYNTHESIS UDP-GLUCOSE LIPID CARRIER TRANSFERASE"/>
    <property type="match status" value="1"/>
</dbReference>
<dbReference type="RefSeq" id="WP_073028103.1">
    <property type="nucleotide sequence ID" value="NZ_FQXJ01000003.1"/>
</dbReference>
<keyword evidence="5" id="KW-1185">Reference proteome</keyword>